<evidence type="ECO:0000256" key="1">
    <source>
        <dbReference type="SAM" id="MobiDB-lite"/>
    </source>
</evidence>
<organism evidence="2 3">
    <name type="scientific">Polypedilum vanderplanki</name>
    <name type="common">Sleeping chironomid midge</name>
    <dbReference type="NCBI Taxonomy" id="319348"/>
    <lineage>
        <taxon>Eukaryota</taxon>
        <taxon>Metazoa</taxon>
        <taxon>Ecdysozoa</taxon>
        <taxon>Arthropoda</taxon>
        <taxon>Hexapoda</taxon>
        <taxon>Insecta</taxon>
        <taxon>Pterygota</taxon>
        <taxon>Neoptera</taxon>
        <taxon>Endopterygota</taxon>
        <taxon>Diptera</taxon>
        <taxon>Nematocera</taxon>
        <taxon>Chironomoidea</taxon>
        <taxon>Chironomidae</taxon>
        <taxon>Chironominae</taxon>
        <taxon>Polypedilum</taxon>
        <taxon>Polypedilum</taxon>
    </lineage>
</organism>
<evidence type="ECO:0000313" key="2">
    <source>
        <dbReference type="EMBL" id="KAG5677337.1"/>
    </source>
</evidence>
<dbReference type="SUPFAM" id="SSF57756">
    <property type="entry name" value="Retrovirus zinc finger-like domains"/>
    <property type="match status" value="1"/>
</dbReference>
<dbReference type="Proteomes" id="UP001107558">
    <property type="component" value="Chromosome 2"/>
</dbReference>
<keyword evidence="3" id="KW-1185">Reference proteome</keyword>
<evidence type="ECO:0008006" key="4">
    <source>
        <dbReference type="Google" id="ProtNLM"/>
    </source>
</evidence>
<evidence type="ECO:0000313" key="3">
    <source>
        <dbReference type="Proteomes" id="UP001107558"/>
    </source>
</evidence>
<feature type="region of interest" description="Disordered" evidence="1">
    <location>
        <begin position="135"/>
        <end position="156"/>
    </location>
</feature>
<name>A0A9J6C5D4_POLVA</name>
<dbReference type="GO" id="GO:0008270">
    <property type="term" value="F:zinc ion binding"/>
    <property type="evidence" value="ECO:0007669"/>
    <property type="project" value="InterPro"/>
</dbReference>
<comment type="caution">
    <text evidence="2">The sequence shown here is derived from an EMBL/GenBank/DDBJ whole genome shotgun (WGS) entry which is preliminary data.</text>
</comment>
<gene>
    <name evidence="2" type="ORF">PVAND_007105</name>
</gene>
<protein>
    <recommendedName>
        <fullName evidence="4">Nucleic-acid-binding protein from mobile element jockey</fullName>
    </recommendedName>
</protein>
<dbReference type="GO" id="GO:0003676">
    <property type="term" value="F:nucleic acid binding"/>
    <property type="evidence" value="ECO:0007669"/>
    <property type="project" value="InterPro"/>
</dbReference>
<sequence>MHIRVQWEFFQNKFTGPTQCNNCQRFGHGAQNCHANPRCIRCAKDHSSKSCPLLKLNTGTADRPKIPEEKLCCIHCGQRHTANFSKCTKRLAFTLNRANKTAQTHKTNLQKNKHSFQHAPQLNEVNFPFLNNNSNQNAWTNNQQTKTNNNKNQSEVNNNFSFDPFKIFTIVNDVVQTLTKTRNMTEVFQAVFQLAQKYLTAQYV</sequence>
<reference evidence="2" key="1">
    <citation type="submission" date="2021-03" db="EMBL/GenBank/DDBJ databases">
        <title>Chromosome level genome of the anhydrobiotic midge Polypedilum vanderplanki.</title>
        <authorList>
            <person name="Yoshida Y."/>
            <person name="Kikawada T."/>
            <person name="Gusev O."/>
        </authorList>
    </citation>
    <scope>NUCLEOTIDE SEQUENCE</scope>
    <source>
        <strain evidence="2">NIAS01</strain>
        <tissue evidence="2">Whole body or cell culture</tissue>
    </source>
</reference>
<dbReference type="OrthoDB" id="8016075at2759"/>
<dbReference type="InterPro" id="IPR036875">
    <property type="entry name" value="Znf_CCHC_sf"/>
</dbReference>
<dbReference type="EMBL" id="JADBJN010000002">
    <property type="protein sequence ID" value="KAG5677337.1"/>
    <property type="molecule type" value="Genomic_DNA"/>
</dbReference>
<dbReference type="AlphaFoldDB" id="A0A9J6C5D4"/>
<accession>A0A9J6C5D4</accession>
<proteinExistence type="predicted"/>